<dbReference type="InterPro" id="IPR000847">
    <property type="entry name" value="LysR_HTH_N"/>
</dbReference>
<dbReference type="PROSITE" id="PS50931">
    <property type="entry name" value="HTH_LYSR"/>
    <property type="match status" value="1"/>
</dbReference>
<evidence type="ECO:0000313" key="6">
    <source>
        <dbReference type="EMBL" id="MDJ1159991.1"/>
    </source>
</evidence>
<dbReference type="PRINTS" id="PR00039">
    <property type="entry name" value="HTHLYSR"/>
</dbReference>
<dbReference type="PANTHER" id="PTHR30419">
    <property type="entry name" value="HTH-TYPE TRANSCRIPTIONAL REGULATOR YBHD"/>
    <property type="match status" value="1"/>
</dbReference>
<dbReference type="Proteomes" id="UP001321492">
    <property type="component" value="Unassembled WGS sequence"/>
</dbReference>
<comment type="caution">
    <text evidence="6">The sequence shown here is derived from an EMBL/GenBank/DDBJ whole genome shotgun (WGS) entry which is preliminary data.</text>
</comment>
<dbReference type="SUPFAM" id="SSF53850">
    <property type="entry name" value="Periplasmic binding protein-like II"/>
    <property type="match status" value="1"/>
</dbReference>
<dbReference type="InterPro" id="IPR005119">
    <property type="entry name" value="LysR_subst-bd"/>
</dbReference>
<keyword evidence="4" id="KW-0804">Transcription</keyword>
<dbReference type="InterPro" id="IPR050950">
    <property type="entry name" value="HTH-type_LysR_regulators"/>
</dbReference>
<evidence type="ECO:0000256" key="2">
    <source>
        <dbReference type="ARBA" id="ARBA00023015"/>
    </source>
</evidence>
<evidence type="ECO:0000256" key="3">
    <source>
        <dbReference type="ARBA" id="ARBA00023125"/>
    </source>
</evidence>
<protein>
    <submittedName>
        <fullName evidence="6">LysR family transcriptional regulator</fullName>
    </submittedName>
</protein>
<accession>A0ABT7AKT3</accession>
<evidence type="ECO:0000313" key="7">
    <source>
        <dbReference type="Proteomes" id="UP001321492"/>
    </source>
</evidence>
<feature type="domain" description="HTH lysR-type" evidence="5">
    <location>
        <begin position="1"/>
        <end position="58"/>
    </location>
</feature>
<evidence type="ECO:0000259" key="5">
    <source>
        <dbReference type="PROSITE" id="PS50931"/>
    </source>
</evidence>
<evidence type="ECO:0000256" key="1">
    <source>
        <dbReference type="ARBA" id="ARBA00009437"/>
    </source>
</evidence>
<evidence type="ECO:0000256" key="4">
    <source>
        <dbReference type="ARBA" id="ARBA00023163"/>
    </source>
</evidence>
<dbReference type="Gene3D" id="3.40.190.290">
    <property type="match status" value="1"/>
</dbReference>
<name>A0ABT7AKT3_9HYPH</name>
<reference evidence="6 7" key="1">
    <citation type="submission" date="2023-05" db="EMBL/GenBank/DDBJ databases">
        <title>Chelatococcus sp. nov., a moderately thermophilic bacterium isolated from hot spring microbial mat.</title>
        <authorList>
            <person name="Hu C.-J."/>
            <person name="Li W.-J."/>
        </authorList>
    </citation>
    <scope>NUCLEOTIDE SEQUENCE [LARGE SCALE GENOMIC DNA]</scope>
    <source>
        <strain evidence="6 7">SYSU G07232</strain>
    </source>
</reference>
<gene>
    <name evidence="6" type="ORF">QNA08_17395</name>
</gene>
<dbReference type="Gene3D" id="1.10.10.10">
    <property type="entry name" value="Winged helix-like DNA-binding domain superfamily/Winged helix DNA-binding domain"/>
    <property type="match status" value="1"/>
</dbReference>
<proteinExistence type="inferred from homology"/>
<keyword evidence="7" id="KW-1185">Reference proteome</keyword>
<dbReference type="Pfam" id="PF03466">
    <property type="entry name" value="LysR_substrate"/>
    <property type="match status" value="1"/>
</dbReference>
<keyword evidence="2" id="KW-0805">Transcription regulation</keyword>
<dbReference type="InterPro" id="IPR036388">
    <property type="entry name" value="WH-like_DNA-bd_sf"/>
</dbReference>
<dbReference type="InterPro" id="IPR036390">
    <property type="entry name" value="WH_DNA-bd_sf"/>
</dbReference>
<comment type="similarity">
    <text evidence="1">Belongs to the LysR transcriptional regulatory family.</text>
</comment>
<dbReference type="EMBL" id="JASJEV010000015">
    <property type="protein sequence ID" value="MDJ1159991.1"/>
    <property type="molecule type" value="Genomic_DNA"/>
</dbReference>
<dbReference type="RefSeq" id="WP_283741992.1">
    <property type="nucleotide sequence ID" value="NZ_JASJEV010000015.1"/>
</dbReference>
<keyword evidence="3" id="KW-0238">DNA-binding</keyword>
<sequence>MQQSALRYFLEVARTGSVSAAAERLRVAASAVSRQISKLEEELGAPLFERRARGMVPTHAGRLLASHAERAALESEQIVNEIRELSAAGRGLVRLGVTEGMAVSFIPEMIHAYRIAHPRVLFDLKVLPPAQVTTCVREGEVDIGITFSLSADAGVKVQWQRAVPAHAFAAPNHPLMRRERVTMAEVLAYPTASLDGAATIRRMLDHYCAAQGMELEPAINSTNVTSVIHFCRLGGAVMFSAYVSVLAAVRDGHLAAVPLVEGGILERSLQVQTMLGRRLPAATQGFLDLVIAELEALGPPPPARA</sequence>
<dbReference type="SUPFAM" id="SSF46785">
    <property type="entry name" value="Winged helix' DNA-binding domain"/>
    <property type="match status" value="1"/>
</dbReference>
<organism evidence="6 7">
    <name type="scientific">Chelatococcus albus</name>
    <dbReference type="NCBI Taxonomy" id="3047466"/>
    <lineage>
        <taxon>Bacteria</taxon>
        <taxon>Pseudomonadati</taxon>
        <taxon>Pseudomonadota</taxon>
        <taxon>Alphaproteobacteria</taxon>
        <taxon>Hyphomicrobiales</taxon>
        <taxon>Chelatococcaceae</taxon>
        <taxon>Chelatococcus</taxon>
    </lineage>
</organism>
<dbReference type="Pfam" id="PF00126">
    <property type="entry name" value="HTH_1"/>
    <property type="match status" value="1"/>
</dbReference>